<dbReference type="EMBL" id="LMCB01000019">
    <property type="protein sequence ID" value="KZL18646.1"/>
    <property type="molecule type" value="Genomic_DNA"/>
</dbReference>
<proteinExistence type="predicted"/>
<organism evidence="4 5">
    <name type="scientific">Pseudovibrio axinellae</name>
    <dbReference type="NCBI Taxonomy" id="989403"/>
    <lineage>
        <taxon>Bacteria</taxon>
        <taxon>Pseudomonadati</taxon>
        <taxon>Pseudomonadota</taxon>
        <taxon>Alphaproteobacteria</taxon>
        <taxon>Hyphomicrobiales</taxon>
        <taxon>Stappiaceae</taxon>
        <taxon>Pseudovibrio</taxon>
    </lineage>
</organism>
<gene>
    <name evidence="4" type="ORF">PsAD2_02587</name>
</gene>
<feature type="signal peptide" evidence="2">
    <location>
        <begin position="1"/>
        <end position="24"/>
    </location>
</feature>
<comment type="caution">
    <text evidence="4">The sequence shown here is derived from an EMBL/GenBank/DDBJ whole genome shotgun (WGS) entry which is preliminary data.</text>
</comment>
<dbReference type="OrthoDB" id="9784383at2"/>
<evidence type="ECO:0000259" key="3">
    <source>
        <dbReference type="PROSITE" id="PS51468"/>
    </source>
</evidence>
<accession>A0A165YBQ5</accession>
<sequence length="210" mass="23060">MFKPARFIPVFLVFVFGFASSSEAARPDALAQKAGTVVANLNGRKIELPLLSAHYDVDIVGDIAHVTLSQTFLNPNSMPLHATYLFPMNQKAAIHAMEMELNGMRIQAQIMEKKEAEATFQQAKAEGQAASLLTQHRPNMFTQNIANLMPDSQVTVHLQYTQSVPKVDGAYELVVPMVVGPRYEGTPNNPVLPVVNPGCYQVNFGSSSDW</sequence>
<dbReference type="STRING" id="989403.SAMN05421798_1191"/>
<dbReference type="Pfam" id="PF08487">
    <property type="entry name" value="VIT"/>
    <property type="match status" value="1"/>
</dbReference>
<evidence type="ECO:0000313" key="4">
    <source>
        <dbReference type="EMBL" id="KZL18646.1"/>
    </source>
</evidence>
<feature type="chain" id="PRO_5007869436" evidence="2">
    <location>
        <begin position="25"/>
        <end position="210"/>
    </location>
</feature>
<dbReference type="PANTHER" id="PTHR45737:SF6">
    <property type="entry name" value="VON WILLEBRAND FACTOR A DOMAIN-CONTAINING PROTEIN 5A"/>
    <property type="match status" value="1"/>
</dbReference>
<dbReference type="SMART" id="SM00609">
    <property type="entry name" value="VIT"/>
    <property type="match status" value="1"/>
</dbReference>
<feature type="domain" description="VIT" evidence="3">
    <location>
        <begin position="34"/>
        <end position="162"/>
    </location>
</feature>
<keyword evidence="1" id="KW-0175">Coiled coil</keyword>
<dbReference type="Proteomes" id="UP000076577">
    <property type="component" value="Unassembled WGS sequence"/>
</dbReference>
<feature type="coiled-coil region" evidence="1">
    <location>
        <begin position="94"/>
        <end position="126"/>
    </location>
</feature>
<reference evidence="4 5" key="1">
    <citation type="journal article" date="2016" name="Front. Microbiol.">
        <title>Comparative Genomic Analysis Reveals a Diverse Repertoire of Genes Involved in Prokaryote-Eukaryote Interactions within the Pseudovibrio Genus.</title>
        <authorList>
            <person name="Romano S."/>
            <person name="Fernandez-Guerra A."/>
            <person name="Reen F.J."/>
            <person name="Glockner F.O."/>
            <person name="Crowley S.P."/>
            <person name="O'Sullivan O."/>
            <person name="Cotter P.D."/>
            <person name="Adams C."/>
            <person name="Dobson A.D."/>
            <person name="O'Gara F."/>
        </authorList>
    </citation>
    <scope>NUCLEOTIDE SEQUENCE [LARGE SCALE GENOMIC DNA]</scope>
    <source>
        <strain evidence="4 5">Ad2</strain>
    </source>
</reference>
<protein>
    <submittedName>
        <fullName evidence="4">Vault protein inter-alpha-trypsin</fullName>
    </submittedName>
</protein>
<dbReference type="PROSITE" id="PS51468">
    <property type="entry name" value="VIT"/>
    <property type="match status" value="1"/>
</dbReference>
<keyword evidence="5" id="KW-1185">Reference proteome</keyword>
<name>A0A165YBQ5_9HYPH</name>
<dbReference type="AlphaFoldDB" id="A0A165YBQ5"/>
<evidence type="ECO:0000256" key="1">
    <source>
        <dbReference type="SAM" id="Coils"/>
    </source>
</evidence>
<dbReference type="RefSeq" id="WP_161941217.1">
    <property type="nucleotide sequence ID" value="NZ_FOFM01000019.1"/>
</dbReference>
<dbReference type="PANTHER" id="PTHR45737">
    <property type="entry name" value="VON WILLEBRAND FACTOR A DOMAIN-CONTAINING PROTEIN 5A"/>
    <property type="match status" value="1"/>
</dbReference>
<dbReference type="InterPro" id="IPR013694">
    <property type="entry name" value="VIT"/>
</dbReference>
<evidence type="ECO:0000313" key="5">
    <source>
        <dbReference type="Proteomes" id="UP000076577"/>
    </source>
</evidence>
<evidence type="ECO:0000256" key="2">
    <source>
        <dbReference type="SAM" id="SignalP"/>
    </source>
</evidence>
<dbReference type="PATRIC" id="fig|989403.3.peg.2766"/>
<keyword evidence="2" id="KW-0732">Signal</keyword>